<accession>A0A061IW39</accession>
<evidence type="ECO:0000313" key="7">
    <source>
        <dbReference type="EMBL" id="ESL07368.1"/>
    </source>
</evidence>
<dbReference type="InterPro" id="IPR016130">
    <property type="entry name" value="Tyr_Pase_AS"/>
</dbReference>
<dbReference type="PROSITE" id="PS00383">
    <property type="entry name" value="TYR_PHOSPHATASE_1"/>
    <property type="match status" value="1"/>
</dbReference>
<dbReference type="Proteomes" id="UP000031737">
    <property type="component" value="Unassembled WGS sequence"/>
</dbReference>
<protein>
    <recommendedName>
        <fullName evidence="2">protein-tyrosine-phosphatase</fullName>
        <ecNumber evidence="2">3.1.3.48</ecNumber>
    </recommendedName>
</protein>
<dbReference type="PROSITE" id="PS50056">
    <property type="entry name" value="TYR_PHOSPHATASE_2"/>
    <property type="match status" value="1"/>
</dbReference>
<keyword evidence="7" id="KW-0418">Kinase</keyword>
<dbReference type="Pfam" id="PF00782">
    <property type="entry name" value="DSPc"/>
    <property type="match status" value="1"/>
</dbReference>
<dbReference type="GO" id="GO:0033550">
    <property type="term" value="F:MAP kinase tyrosine phosphatase activity"/>
    <property type="evidence" value="ECO:0007669"/>
    <property type="project" value="TreeGrafter"/>
</dbReference>
<dbReference type="GO" id="GO:0005737">
    <property type="term" value="C:cytoplasm"/>
    <property type="evidence" value="ECO:0007669"/>
    <property type="project" value="TreeGrafter"/>
</dbReference>
<dbReference type="AlphaFoldDB" id="A0A061IW39"/>
<evidence type="ECO:0000256" key="3">
    <source>
        <dbReference type="ARBA" id="ARBA00022801"/>
    </source>
</evidence>
<feature type="domain" description="Tyrosine-protein phosphatase" evidence="5">
    <location>
        <begin position="46"/>
        <end position="194"/>
    </location>
</feature>
<keyword evidence="7" id="KW-0808">Transferase</keyword>
<sequence>MGLMSRCREKMASNLLPAFNLELVRQHTDVIRDVEREEVRNAAACHPISAINNMVFIGTWRDAADEQLLRRYHITHVLNVARELIPEEELQRMNSIHFVKSKCIPLNDSQNEELEHYFDEAFEFIRNAIHHGRVLVHCRRGISRSAAIVIAYIMASEGQSFRTALEIVRIKRPCISLNLAFIQRLEEFDARLHLMRSANSMEYDGNDIRLNERVDGLHGNEGVSSEPKSVPLDLRCGFEGRVV</sequence>
<comment type="caution">
    <text evidence="7">The sequence shown here is derived from an EMBL/GenBank/DDBJ whole genome shotgun (WGS) entry which is preliminary data.</text>
</comment>
<organism evidence="7 8">
    <name type="scientific">Trypanosoma rangeli SC58</name>
    <dbReference type="NCBI Taxonomy" id="429131"/>
    <lineage>
        <taxon>Eukaryota</taxon>
        <taxon>Discoba</taxon>
        <taxon>Euglenozoa</taxon>
        <taxon>Kinetoplastea</taxon>
        <taxon>Metakinetoplastina</taxon>
        <taxon>Trypanosomatida</taxon>
        <taxon>Trypanosomatidae</taxon>
        <taxon>Trypanosoma</taxon>
        <taxon>Herpetosoma</taxon>
    </lineage>
</organism>
<reference evidence="7 8" key="1">
    <citation type="submission" date="2013-07" db="EMBL/GenBank/DDBJ databases">
        <authorList>
            <person name="Stoco P.H."/>
            <person name="Wagner G."/>
            <person name="Gerber A."/>
            <person name="Zaha A."/>
            <person name="Thompson C."/>
            <person name="Bartholomeu D.C."/>
            <person name="Luckemeyer D.D."/>
            <person name="Bahia D."/>
            <person name="Loreto E."/>
            <person name="Prestes E.B."/>
            <person name="Lima F.M."/>
            <person name="Rodrigues-Luiz G."/>
            <person name="Vallejo G.A."/>
            <person name="Filho J.F."/>
            <person name="Monteiro K.M."/>
            <person name="Tyler K.M."/>
            <person name="de Almeida L.G."/>
            <person name="Ortiz M.F."/>
            <person name="Siervo M.A."/>
            <person name="de Moraes M.H."/>
            <person name="Cunha O.L."/>
            <person name="Mendonca-Neto R."/>
            <person name="Silva R."/>
            <person name="Teixeira S.M."/>
            <person name="Murta S.M."/>
            <person name="Sincero T.C."/>
            <person name="Mendes T.A."/>
            <person name="Urmenyi T.P."/>
            <person name="Silva V.G."/>
            <person name="da Rocha W.D."/>
            <person name="Andersson B."/>
            <person name="Romanha A.J."/>
            <person name="Steindel M."/>
            <person name="de Vasconcelos A.T."/>
            <person name="Grisard E.C."/>
        </authorList>
    </citation>
    <scope>NUCLEOTIDE SEQUENCE [LARGE SCALE GENOMIC DNA]</scope>
    <source>
        <strain evidence="7 8">SC58</strain>
    </source>
</reference>
<evidence type="ECO:0000259" key="5">
    <source>
        <dbReference type="PROSITE" id="PS50054"/>
    </source>
</evidence>
<dbReference type="GO" id="GO:0016301">
    <property type="term" value="F:kinase activity"/>
    <property type="evidence" value="ECO:0007669"/>
    <property type="project" value="UniProtKB-KW"/>
</dbReference>
<dbReference type="Gene3D" id="3.90.190.10">
    <property type="entry name" value="Protein tyrosine phosphatase superfamily"/>
    <property type="match status" value="1"/>
</dbReference>
<dbReference type="OrthoDB" id="273181at2759"/>
<dbReference type="EC" id="3.1.3.48" evidence="2"/>
<dbReference type="GO" id="GO:0017017">
    <property type="term" value="F:MAP kinase tyrosine/serine/threonine phosphatase activity"/>
    <property type="evidence" value="ECO:0007669"/>
    <property type="project" value="TreeGrafter"/>
</dbReference>
<dbReference type="PANTHER" id="PTHR10159:SF532">
    <property type="entry name" value="SPECIFICITY PROTEIN PHOSPHATASE, PUTATIVE-RELATED"/>
    <property type="match status" value="1"/>
</dbReference>
<evidence type="ECO:0000259" key="6">
    <source>
        <dbReference type="PROSITE" id="PS50056"/>
    </source>
</evidence>
<dbReference type="SMART" id="SM00195">
    <property type="entry name" value="DSPc"/>
    <property type="match status" value="1"/>
</dbReference>
<comment type="similarity">
    <text evidence="1">Belongs to the protein-tyrosine phosphatase family. Non-receptor class dual specificity subfamily.</text>
</comment>
<dbReference type="EMBL" id="AUPL01004942">
    <property type="protein sequence ID" value="ESL07368.1"/>
    <property type="molecule type" value="Genomic_DNA"/>
</dbReference>
<dbReference type="InterPro" id="IPR020422">
    <property type="entry name" value="TYR_PHOSPHATASE_DUAL_dom"/>
</dbReference>
<dbReference type="CDD" id="cd14498">
    <property type="entry name" value="DSP"/>
    <property type="match status" value="1"/>
</dbReference>
<dbReference type="VEuPathDB" id="TriTrypDB:TRSC58_04942"/>
<keyword evidence="4" id="KW-0904">Protein phosphatase</keyword>
<dbReference type="SUPFAM" id="SSF52799">
    <property type="entry name" value="(Phosphotyrosine protein) phosphatases II"/>
    <property type="match status" value="1"/>
</dbReference>
<evidence type="ECO:0000313" key="8">
    <source>
        <dbReference type="Proteomes" id="UP000031737"/>
    </source>
</evidence>
<dbReference type="PANTHER" id="PTHR10159">
    <property type="entry name" value="DUAL SPECIFICITY PROTEIN PHOSPHATASE"/>
    <property type="match status" value="1"/>
</dbReference>
<dbReference type="GO" id="GO:0043409">
    <property type="term" value="P:negative regulation of MAPK cascade"/>
    <property type="evidence" value="ECO:0007669"/>
    <property type="project" value="TreeGrafter"/>
</dbReference>
<name>A0A061IW39_TRYRA</name>
<feature type="domain" description="Tyrosine specific protein phosphatases" evidence="6">
    <location>
        <begin position="115"/>
        <end position="173"/>
    </location>
</feature>
<gene>
    <name evidence="7" type="ORF">TRSC58_04942</name>
</gene>
<dbReference type="PROSITE" id="PS50054">
    <property type="entry name" value="TYR_PHOSPHATASE_DUAL"/>
    <property type="match status" value="1"/>
</dbReference>
<dbReference type="GO" id="GO:0008330">
    <property type="term" value="F:protein tyrosine/threonine phosphatase activity"/>
    <property type="evidence" value="ECO:0007669"/>
    <property type="project" value="TreeGrafter"/>
</dbReference>
<dbReference type="InterPro" id="IPR029021">
    <property type="entry name" value="Prot-tyrosine_phosphatase-like"/>
</dbReference>
<keyword evidence="3" id="KW-0378">Hydrolase</keyword>
<evidence type="ECO:0000256" key="1">
    <source>
        <dbReference type="ARBA" id="ARBA00008601"/>
    </source>
</evidence>
<evidence type="ECO:0000256" key="4">
    <source>
        <dbReference type="ARBA" id="ARBA00022912"/>
    </source>
</evidence>
<keyword evidence="8" id="KW-1185">Reference proteome</keyword>
<dbReference type="InterPro" id="IPR000387">
    <property type="entry name" value="Tyr_Pase_dom"/>
</dbReference>
<proteinExistence type="inferred from homology"/>
<dbReference type="InterPro" id="IPR000340">
    <property type="entry name" value="Dual-sp_phosphatase_cat-dom"/>
</dbReference>
<evidence type="ECO:0000256" key="2">
    <source>
        <dbReference type="ARBA" id="ARBA00013064"/>
    </source>
</evidence>